<evidence type="ECO:0000256" key="6">
    <source>
        <dbReference type="ARBA" id="ARBA00022741"/>
    </source>
</evidence>
<dbReference type="HAMAP" id="MF_02090">
    <property type="entry name" value="NadE_glutamine_dep"/>
    <property type="match status" value="1"/>
</dbReference>
<dbReference type="PIRSF" id="PIRSF006630">
    <property type="entry name" value="NADS_GAT"/>
    <property type="match status" value="1"/>
</dbReference>
<feature type="compositionally biased region" description="Basic and acidic residues" evidence="11">
    <location>
        <begin position="729"/>
        <end position="743"/>
    </location>
</feature>
<dbReference type="NCBIfam" id="TIGR00552">
    <property type="entry name" value="nadE"/>
    <property type="match status" value="1"/>
</dbReference>
<keyword evidence="8" id="KW-0520">NAD</keyword>
<evidence type="ECO:0000256" key="10">
    <source>
        <dbReference type="ARBA" id="ARBA00052340"/>
    </source>
</evidence>
<evidence type="ECO:0000259" key="12">
    <source>
        <dbReference type="PROSITE" id="PS50263"/>
    </source>
</evidence>
<dbReference type="InterPro" id="IPR014729">
    <property type="entry name" value="Rossmann-like_a/b/a_fold"/>
</dbReference>
<dbReference type="Gene3D" id="3.40.50.620">
    <property type="entry name" value="HUPs"/>
    <property type="match status" value="1"/>
</dbReference>
<evidence type="ECO:0000256" key="2">
    <source>
        <dbReference type="ARBA" id="ARBA00007145"/>
    </source>
</evidence>
<dbReference type="EC" id="6.3.5.1" evidence="3"/>
<dbReference type="SUPFAM" id="SSF52402">
    <property type="entry name" value="Adenine nucleotide alpha hydrolases-like"/>
    <property type="match status" value="1"/>
</dbReference>
<dbReference type="GO" id="GO:0003952">
    <property type="term" value="F:NAD+ synthase (glutamine-hydrolyzing) activity"/>
    <property type="evidence" value="ECO:0007669"/>
    <property type="project" value="UniProtKB-EC"/>
</dbReference>
<keyword evidence="6" id="KW-0547">Nucleotide-binding</keyword>
<evidence type="ECO:0000256" key="11">
    <source>
        <dbReference type="SAM" id="MobiDB-lite"/>
    </source>
</evidence>
<feature type="compositionally biased region" description="Low complexity" evidence="11">
    <location>
        <begin position="744"/>
        <end position="761"/>
    </location>
</feature>
<dbReference type="InterPro" id="IPR022310">
    <property type="entry name" value="NAD/GMP_synthase"/>
</dbReference>
<organism evidence="13 14">
    <name type="scientific">Pocillopora damicornis</name>
    <name type="common">Cauliflower coral</name>
    <name type="synonym">Millepora damicornis</name>
    <dbReference type="NCBI Taxonomy" id="46731"/>
    <lineage>
        <taxon>Eukaryota</taxon>
        <taxon>Metazoa</taxon>
        <taxon>Cnidaria</taxon>
        <taxon>Anthozoa</taxon>
        <taxon>Hexacorallia</taxon>
        <taxon>Scleractinia</taxon>
        <taxon>Astrocoeniina</taxon>
        <taxon>Pocilloporidae</taxon>
        <taxon>Pocillopora</taxon>
    </lineage>
</organism>
<gene>
    <name evidence="13" type="ORF">pdam_00009478</name>
</gene>
<comment type="catalytic activity">
    <reaction evidence="10">
        <text>deamido-NAD(+) + L-glutamine + ATP + H2O = L-glutamate + AMP + diphosphate + NAD(+) + H(+)</text>
        <dbReference type="Rhea" id="RHEA:24384"/>
        <dbReference type="ChEBI" id="CHEBI:15377"/>
        <dbReference type="ChEBI" id="CHEBI:15378"/>
        <dbReference type="ChEBI" id="CHEBI:29985"/>
        <dbReference type="ChEBI" id="CHEBI:30616"/>
        <dbReference type="ChEBI" id="CHEBI:33019"/>
        <dbReference type="ChEBI" id="CHEBI:57540"/>
        <dbReference type="ChEBI" id="CHEBI:58359"/>
        <dbReference type="ChEBI" id="CHEBI:58437"/>
        <dbReference type="ChEBI" id="CHEBI:456215"/>
        <dbReference type="EC" id="6.3.5.1"/>
    </reaction>
</comment>
<dbReference type="GO" id="GO:0004359">
    <property type="term" value="F:glutaminase activity"/>
    <property type="evidence" value="ECO:0007669"/>
    <property type="project" value="InterPro"/>
</dbReference>
<accession>A0A3M6TG89</accession>
<feature type="compositionally biased region" description="Polar residues" evidence="11">
    <location>
        <begin position="711"/>
        <end position="728"/>
    </location>
</feature>
<dbReference type="OrthoDB" id="2020662at2759"/>
<dbReference type="GO" id="GO:0009435">
    <property type="term" value="P:NAD+ biosynthetic process"/>
    <property type="evidence" value="ECO:0007669"/>
    <property type="project" value="UniProtKB-UniPathway"/>
</dbReference>
<name>A0A3M6TG89_POCDA</name>
<protein>
    <recommendedName>
        <fullName evidence="4">Glutamine-dependent NAD(+) synthetase</fullName>
        <ecNumber evidence="3">6.3.5.1</ecNumber>
    </recommendedName>
    <alternativeName>
        <fullName evidence="9">NAD(+) synthase [glutamine-hydrolyzing]</fullName>
    </alternativeName>
</protein>
<dbReference type="FunFam" id="3.40.50.620:FF:000036">
    <property type="entry name" value="Glutamine-dependent NAD(+) synthetase"/>
    <property type="match status" value="1"/>
</dbReference>
<evidence type="ECO:0000256" key="1">
    <source>
        <dbReference type="ARBA" id="ARBA00005188"/>
    </source>
</evidence>
<dbReference type="SUPFAM" id="SSF56317">
    <property type="entry name" value="Carbon-nitrogen hydrolase"/>
    <property type="match status" value="1"/>
</dbReference>
<dbReference type="InterPro" id="IPR014445">
    <property type="entry name" value="Gln-dep_NAD_synthase"/>
</dbReference>
<evidence type="ECO:0000256" key="4">
    <source>
        <dbReference type="ARBA" id="ARBA00017309"/>
    </source>
</evidence>
<evidence type="ECO:0000256" key="8">
    <source>
        <dbReference type="ARBA" id="ARBA00023027"/>
    </source>
</evidence>
<dbReference type="AlphaFoldDB" id="A0A3M6TG89"/>
<dbReference type="Proteomes" id="UP000275408">
    <property type="component" value="Unassembled WGS sequence"/>
</dbReference>
<dbReference type="PANTHER" id="PTHR23090:SF9">
    <property type="entry name" value="GLUTAMINE-DEPENDENT NAD(+) SYNTHETASE"/>
    <property type="match status" value="1"/>
</dbReference>
<evidence type="ECO:0000256" key="9">
    <source>
        <dbReference type="ARBA" id="ARBA00030681"/>
    </source>
</evidence>
<dbReference type="UniPathway" id="UPA00253">
    <property type="reaction ID" value="UER00334"/>
</dbReference>
<dbReference type="STRING" id="46731.A0A3M6TG89"/>
<evidence type="ECO:0000313" key="14">
    <source>
        <dbReference type="Proteomes" id="UP000275408"/>
    </source>
</evidence>
<keyword evidence="14" id="KW-1185">Reference proteome</keyword>
<evidence type="ECO:0000256" key="3">
    <source>
        <dbReference type="ARBA" id="ARBA00012743"/>
    </source>
</evidence>
<dbReference type="Pfam" id="PF02540">
    <property type="entry name" value="NAD_synthase"/>
    <property type="match status" value="1"/>
</dbReference>
<dbReference type="FunFam" id="3.60.110.10:FF:000003">
    <property type="entry name" value="Glutamine-dependent NAD(+) synthetase"/>
    <property type="match status" value="1"/>
</dbReference>
<keyword evidence="5" id="KW-0436">Ligase</keyword>
<evidence type="ECO:0000256" key="7">
    <source>
        <dbReference type="ARBA" id="ARBA00022840"/>
    </source>
</evidence>
<comment type="pathway">
    <text evidence="1">Cofactor biosynthesis; NAD(+) biosynthesis; NAD(+) from deamido-NAD(+) (L-Gln route): step 1/1.</text>
</comment>
<feature type="region of interest" description="Disordered" evidence="11">
    <location>
        <begin position="694"/>
        <end position="822"/>
    </location>
</feature>
<sequence>MGRKVTLAACSLNQWALDFEGNLKRILQSINIARAHGATYRLGPELEIPGYGCNDHFLESDTLLHSFQVLALLLKSPVTKDIICDVGMPVMHRNVRYNCRVIFLNGKILLIRPKMTLACDANYREGRWFTRWAKTRQTEEYFLPRMISEITGQVTVPFGDGVISTLDTCVGTEICEELFSVNCPHIAMALDGVEIFTNASASHHQLRKLNKRVEYVKDATAKGGGIYVYANMRGCDGERVYYDGCSMVAVNGKIVAQGLQFSMQEVEVVTSTVDLEEVRSHRGAKPTFGSNAMDLTQSYPRIKVDFALSREDDISVAPAEPIDVRYHTPEEEISLGPACWLWDYLRRSGQAGFFLPLSGGIDSSSTACIVSSMCHQVCQAVKSGDQQVLEDARRIVNDNNYIPTNPKEFAGRIFVTCYMGTENSSEETRKRASNLAEEIGSHHMGEGTISYLHGGTHRENLALQNVQARLRMVLAYLFAQLIMWARGLPGGLLVLGSANVDESLCGYLTKYDCSSADINPIGGISKKDLKSFIFYCVEKFNFSSLIRILGAPPTAELEPLADGQIQQTDEEDMGMTYDELSMFGCLRKVTRCGPYSMFCKLIHTWRGTYTPAKVAEKIKRFFRAYSINRHKMTTLTPAYHAENYSPDDNRFDLRPFLYNTHWSWQMRLIDEEVRRLQVAEASLLRHQEPRLHVNSDTLYGGSHDPHAGNNEGMTSSPVKSERTGNQFGTEEHQTRRERLERTLETLTSFNRGTTRTQNRGTPPCPALIRIKSEPVDHEEGRATHGAVDDPDIRPRKRSEANMAGSSDGEFVSGEKYMRITSP</sequence>
<dbReference type="CDD" id="cd00553">
    <property type="entry name" value="NAD_synthase"/>
    <property type="match status" value="1"/>
</dbReference>
<evidence type="ECO:0000256" key="5">
    <source>
        <dbReference type="ARBA" id="ARBA00022598"/>
    </source>
</evidence>
<dbReference type="EMBL" id="RCHS01003631">
    <property type="protein sequence ID" value="RMX40415.1"/>
    <property type="molecule type" value="Genomic_DNA"/>
</dbReference>
<dbReference type="InterPro" id="IPR036526">
    <property type="entry name" value="C-N_Hydrolase_sf"/>
</dbReference>
<dbReference type="Gene3D" id="3.60.110.10">
    <property type="entry name" value="Carbon-nitrogen hydrolase"/>
    <property type="match status" value="1"/>
</dbReference>
<proteinExistence type="inferred from homology"/>
<comment type="caution">
    <text evidence="13">The sequence shown here is derived from an EMBL/GenBank/DDBJ whole genome shotgun (WGS) entry which is preliminary data.</text>
</comment>
<dbReference type="GO" id="GO:0005524">
    <property type="term" value="F:ATP binding"/>
    <property type="evidence" value="ECO:0007669"/>
    <property type="project" value="UniProtKB-KW"/>
</dbReference>
<keyword evidence="7" id="KW-0067">ATP-binding</keyword>
<feature type="domain" description="CN hydrolase" evidence="12">
    <location>
        <begin position="5"/>
        <end position="275"/>
    </location>
</feature>
<dbReference type="InterPro" id="IPR003010">
    <property type="entry name" value="C-N_Hydrolase"/>
</dbReference>
<dbReference type="InterPro" id="IPR003694">
    <property type="entry name" value="NAD_synthase"/>
</dbReference>
<dbReference type="PANTHER" id="PTHR23090">
    <property type="entry name" value="NH 3 /GLUTAMINE-DEPENDENT NAD + SYNTHETASE"/>
    <property type="match status" value="1"/>
</dbReference>
<dbReference type="CDD" id="cd07570">
    <property type="entry name" value="GAT_Gln-NAD-synth"/>
    <property type="match status" value="1"/>
</dbReference>
<dbReference type="PROSITE" id="PS50263">
    <property type="entry name" value="CN_HYDROLASE"/>
    <property type="match status" value="1"/>
</dbReference>
<dbReference type="GO" id="GO:0005737">
    <property type="term" value="C:cytoplasm"/>
    <property type="evidence" value="ECO:0007669"/>
    <property type="project" value="InterPro"/>
</dbReference>
<comment type="similarity">
    <text evidence="2">In the C-terminal section; belongs to the NAD synthetase family.</text>
</comment>
<dbReference type="Pfam" id="PF00795">
    <property type="entry name" value="CN_hydrolase"/>
    <property type="match status" value="1"/>
</dbReference>
<reference evidence="13 14" key="1">
    <citation type="journal article" date="2018" name="Sci. Rep.">
        <title>Comparative analysis of the Pocillopora damicornis genome highlights role of immune system in coral evolution.</title>
        <authorList>
            <person name="Cunning R."/>
            <person name="Bay R.A."/>
            <person name="Gillette P."/>
            <person name="Baker A.C."/>
            <person name="Traylor-Knowles N."/>
        </authorList>
    </citation>
    <scope>NUCLEOTIDE SEQUENCE [LARGE SCALE GENOMIC DNA]</scope>
    <source>
        <strain evidence="13">RSMAS</strain>
        <tissue evidence="13">Whole animal</tissue>
    </source>
</reference>
<feature type="compositionally biased region" description="Basic and acidic residues" evidence="11">
    <location>
        <begin position="770"/>
        <end position="799"/>
    </location>
</feature>
<evidence type="ECO:0000313" key="13">
    <source>
        <dbReference type="EMBL" id="RMX40415.1"/>
    </source>
</evidence>